<gene>
    <name evidence="2" type="ORF">JM946_26455</name>
</gene>
<dbReference type="Proteomes" id="UP000661077">
    <property type="component" value="Unassembled WGS sequence"/>
</dbReference>
<reference evidence="2 3" key="1">
    <citation type="journal article" date="2021" name="Int. J. Syst. Evol. Microbiol.">
        <title>Steroidobacter gossypii sp. nov., isolated from soil of cotton cropping field.</title>
        <authorList>
            <person name="Huang R."/>
            <person name="Yang S."/>
            <person name="Zhen C."/>
            <person name="Liu W."/>
        </authorList>
    </citation>
    <scope>NUCLEOTIDE SEQUENCE [LARGE SCALE GENOMIC DNA]</scope>
    <source>
        <strain evidence="2 3">S1-65</strain>
    </source>
</reference>
<keyword evidence="1" id="KW-0812">Transmembrane</keyword>
<keyword evidence="1" id="KW-1133">Transmembrane helix</keyword>
<sequence length="116" mass="13033">MNQSMTEGSSNTTIANVIYVLYLLALINGITAIVGVIMAYIYKDGAPQWLRTHYELQIRTFWMGLLIGAVGFLLSWVLIGIPILLALAVWWIVRCVKGLRFVGERAPYPNYLGWGL</sequence>
<protein>
    <recommendedName>
        <fullName evidence="4">DUF4870 domain-containing protein</fullName>
    </recommendedName>
</protein>
<organism evidence="2 3">
    <name type="scientific">Steroidobacter gossypii</name>
    <dbReference type="NCBI Taxonomy" id="2805490"/>
    <lineage>
        <taxon>Bacteria</taxon>
        <taxon>Pseudomonadati</taxon>
        <taxon>Pseudomonadota</taxon>
        <taxon>Gammaproteobacteria</taxon>
        <taxon>Steroidobacterales</taxon>
        <taxon>Steroidobacteraceae</taxon>
        <taxon>Steroidobacter</taxon>
    </lineage>
</organism>
<dbReference type="EMBL" id="JAEVLS010000008">
    <property type="protein sequence ID" value="MBM0108288.1"/>
    <property type="molecule type" value="Genomic_DNA"/>
</dbReference>
<evidence type="ECO:0000256" key="1">
    <source>
        <dbReference type="SAM" id="Phobius"/>
    </source>
</evidence>
<comment type="caution">
    <text evidence="2">The sequence shown here is derived from an EMBL/GenBank/DDBJ whole genome shotgun (WGS) entry which is preliminary data.</text>
</comment>
<keyword evidence="3" id="KW-1185">Reference proteome</keyword>
<keyword evidence="1" id="KW-0472">Membrane</keyword>
<evidence type="ECO:0000313" key="3">
    <source>
        <dbReference type="Proteomes" id="UP000661077"/>
    </source>
</evidence>
<evidence type="ECO:0000313" key="2">
    <source>
        <dbReference type="EMBL" id="MBM0108288.1"/>
    </source>
</evidence>
<accession>A0ABS1X4Y7</accession>
<evidence type="ECO:0008006" key="4">
    <source>
        <dbReference type="Google" id="ProtNLM"/>
    </source>
</evidence>
<dbReference type="RefSeq" id="WP_203170441.1">
    <property type="nucleotide sequence ID" value="NZ_JAEVLS010000008.1"/>
</dbReference>
<feature type="transmembrane region" description="Helical" evidence="1">
    <location>
        <begin position="20"/>
        <end position="42"/>
    </location>
</feature>
<feature type="transmembrane region" description="Helical" evidence="1">
    <location>
        <begin position="62"/>
        <end position="93"/>
    </location>
</feature>
<name>A0ABS1X4Y7_9GAMM</name>
<proteinExistence type="predicted"/>